<sequence length="209" mass="24402">MLSKTACISQFIERTAKLNFTSEKSIPSRQRKARTAFKGHQLHSKMGIKSFERSKYLSVQNRMELAAKLNLIESQVKTWYQNDKNSRVKEASLFMVNSLTREFLSDESRFWSFERWFCCFESSVSLQSVGFTLLNVGCVHMKVGSKQTRMISSYEAGNYAAVKQMFETNPNWMTKHFISTNDSFRYLLMFNNFSDVLDENQQEHQTNVD</sequence>
<dbReference type="SUPFAM" id="SSF46689">
    <property type="entry name" value="Homeodomain-like"/>
    <property type="match status" value="1"/>
</dbReference>
<dbReference type="CDD" id="cd00086">
    <property type="entry name" value="homeodomain"/>
    <property type="match status" value="1"/>
</dbReference>
<dbReference type="PANTHER" id="PTHR24333:SF5">
    <property type="entry name" value="VENT HOMEOBOX"/>
    <property type="match status" value="1"/>
</dbReference>
<dbReference type="InterPro" id="IPR009057">
    <property type="entry name" value="Homeodomain-like_sf"/>
</dbReference>
<dbReference type="InterPro" id="IPR001356">
    <property type="entry name" value="HD"/>
</dbReference>
<dbReference type="AlphaFoldDB" id="T1KTI6"/>
<name>T1KTI6_TETUR</name>
<evidence type="ECO:0000313" key="5">
    <source>
        <dbReference type="EnsemblMetazoa" id="tetur20g03427.1"/>
    </source>
</evidence>
<reference evidence="5" key="2">
    <citation type="submission" date="2015-06" db="UniProtKB">
        <authorList>
            <consortium name="EnsemblMetazoa"/>
        </authorList>
    </citation>
    <scope>IDENTIFICATION</scope>
</reference>
<dbReference type="GO" id="GO:0003677">
    <property type="term" value="F:DNA binding"/>
    <property type="evidence" value="ECO:0007669"/>
    <property type="project" value="UniProtKB-UniRule"/>
</dbReference>
<evidence type="ECO:0000313" key="6">
    <source>
        <dbReference type="Proteomes" id="UP000015104"/>
    </source>
</evidence>
<reference evidence="6" key="1">
    <citation type="submission" date="2011-08" db="EMBL/GenBank/DDBJ databases">
        <authorList>
            <person name="Rombauts S."/>
        </authorList>
    </citation>
    <scope>NUCLEOTIDE SEQUENCE</scope>
    <source>
        <strain evidence="6">London</strain>
    </source>
</reference>
<dbReference type="InterPro" id="IPR050848">
    <property type="entry name" value="Homeobox_TF"/>
</dbReference>
<dbReference type="Proteomes" id="UP000015104">
    <property type="component" value="Unassembled WGS sequence"/>
</dbReference>
<evidence type="ECO:0000259" key="4">
    <source>
        <dbReference type="PROSITE" id="PS50071"/>
    </source>
</evidence>
<proteinExistence type="predicted"/>
<dbReference type="EnsemblMetazoa" id="tetur20g03427.1">
    <property type="protein sequence ID" value="tetur20g03427.1"/>
    <property type="gene ID" value="tetur20g03427"/>
</dbReference>
<dbReference type="Gene3D" id="1.10.10.60">
    <property type="entry name" value="Homeodomain-like"/>
    <property type="match status" value="1"/>
</dbReference>
<protein>
    <recommendedName>
        <fullName evidence="4">Homeobox domain-containing protein</fullName>
    </recommendedName>
</protein>
<evidence type="ECO:0000256" key="3">
    <source>
        <dbReference type="RuleBase" id="RU000682"/>
    </source>
</evidence>
<feature type="DNA-binding region" description="Homeobox" evidence="2">
    <location>
        <begin position="30"/>
        <end position="91"/>
    </location>
</feature>
<evidence type="ECO:0000256" key="1">
    <source>
        <dbReference type="ARBA" id="ARBA00004123"/>
    </source>
</evidence>
<accession>T1KTI6</accession>
<dbReference type="eggNOG" id="KOG0488">
    <property type="taxonomic scope" value="Eukaryota"/>
</dbReference>
<organism evidence="5 6">
    <name type="scientific">Tetranychus urticae</name>
    <name type="common">Two-spotted spider mite</name>
    <dbReference type="NCBI Taxonomy" id="32264"/>
    <lineage>
        <taxon>Eukaryota</taxon>
        <taxon>Metazoa</taxon>
        <taxon>Ecdysozoa</taxon>
        <taxon>Arthropoda</taxon>
        <taxon>Chelicerata</taxon>
        <taxon>Arachnida</taxon>
        <taxon>Acari</taxon>
        <taxon>Acariformes</taxon>
        <taxon>Trombidiformes</taxon>
        <taxon>Prostigmata</taxon>
        <taxon>Eleutherengona</taxon>
        <taxon>Raphignathae</taxon>
        <taxon>Tetranychoidea</taxon>
        <taxon>Tetranychidae</taxon>
        <taxon>Tetranychus</taxon>
    </lineage>
</organism>
<keyword evidence="2 3" id="KW-0371">Homeobox</keyword>
<keyword evidence="2 3" id="KW-0238">DNA-binding</keyword>
<keyword evidence="6" id="KW-1185">Reference proteome</keyword>
<keyword evidence="2 3" id="KW-0539">Nucleus</keyword>
<dbReference type="PANTHER" id="PTHR24333">
    <property type="entry name" value="HOMEO BOX HB9 LIKE A-RELATED"/>
    <property type="match status" value="1"/>
</dbReference>
<dbReference type="SMART" id="SM00389">
    <property type="entry name" value="HOX"/>
    <property type="match status" value="1"/>
</dbReference>
<feature type="domain" description="Homeobox" evidence="4">
    <location>
        <begin position="28"/>
        <end position="90"/>
    </location>
</feature>
<dbReference type="Pfam" id="PF00046">
    <property type="entry name" value="Homeodomain"/>
    <property type="match status" value="1"/>
</dbReference>
<dbReference type="EMBL" id="CAEY01000519">
    <property type="status" value="NOT_ANNOTATED_CDS"/>
    <property type="molecule type" value="Genomic_DNA"/>
</dbReference>
<dbReference type="GO" id="GO:0005634">
    <property type="term" value="C:nucleus"/>
    <property type="evidence" value="ECO:0007669"/>
    <property type="project" value="UniProtKB-SubCell"/>
</dbReference>
<evidence type="ECO:0000256" key="2">
    <source>
        <dbReference type="PROSITE-ProRule" id="PRU00108"/>
    </source>
</evidence>
<dbReference type="PROSITE" id="PS50071">
    <property type="entry name" value="HOMEOBOX_2"/>
    <property type="match status" value="1"/>
</dbReference>
<comment type="subcellular location">
    <subcellularLocation>
        <location evidence="1 2 3">Nucleus</location>
    </subcellularLocation>
</comment>
<dbReference type="HOGENOM" id="CLU_1316923_0_0_1"/>